<sequence>MVKRLKELIEDINFIFKLVECICCVATCIAVFNSSNVFYEKNLRDLLLDVAAGYIIMIACLFVLYIFEGTNTMIEMIILASGVAVNILAGSLCLVQFDDDNKVKMNYFIVAAFTFTTGIVMLADFGFLIKNKRV</sequence>
<keyword evidence="1" id="KW-0472">Membrane</keyword>
<feature type="transmembrane region" description="Helical" evidence="1">
    <location>
        <begin position="73"/>
        <end position="95"/>
    </location>
</feature>
<proteinExistence type="predicted"/>
<reference evidence="2 3" key="1">
    <citation type="journal article" date="2024" name="BMC Genomics">
        <title>De novo assembly and annotation of Popillia japonica's genome with initial clues to its potential as an invasive pest.</title>
        <authorList>
            <person name="Cucini C."/>
            <person name="Boschi S."/>
            <person name="Funari R."/>
            <person name="Cardaioli E."/>
            <person name="Iannotti N."/>
            <person name="Marturano G."/>
            <person name="Paoli F."/>
            <person name="Bruttini M."/>
            <person name="Carapelli A."/>
            <person name="Frati F."/>
            <person name="Nardi F."/>
        </authorList>
    </citation>
    <scope>NUCLEOTIDE SEQUENCE [LARGE SCALE GENOMIC DNA]</scope>
    <source>
        <strain evidence="2">DMR45628</strain>
    </source>
</reference>
<comment type="caution">
    <text evidence="2">The sequence shown here is derived from an EMBL/GenBank/DDBJ whole genome shotgun (WGS) entry which is preliminary data.</text>
</comment>
<feature type="transmembrane region" description="Helical" evidence="1">
    <location>
        <begin position="107"/>
        <end position="129"/>
    </location>
</feature>
<organism evidence="2 3">
    <name type="scientific">Popillia japonica</name>
    <name type="common">Japanese beetle</name>
    <dbReference type="NCBI Taxonomy" id="7064"/>
    <lineage>
        <taxon>Eukaryota</taxon>
        <taxon>Metazoa</taxon>
        <taxon>Ecdysozoa</taxon>
        <taxon>Arthropoda</taxon>
        <taxon>Hexapoda</taxon>
        <taxon>Insecta</taxon>
        <taxon>Pterygota</taxon>
        <taxon>Neoptera</taxon>
        <taxon>Endopterygota</taxon>
        <taxon>Coleoptera</taxon>
        <taxon>Polyphaga</taxon>
        <taxon>Scarabaeiformia</taxon>
        <taxon>Scarabaeidae</taxon>
        <taxon>Rutelinae</taxon>
        <taxon>Popillia</taxon>
    </lineage>
</organism>
<dbReference type="AlphaFoldDB" id="A0AAW1L893"/>
<keyword evidence="1" id="KW-0812">Transmembrane</keyword>
<evidence type="ECO:0000313" key="2">
    <source>
        <dbReference type="EMBL" id="KAK9729893.1"/>
    </source>
</evidence>
<feature type="transmembrane region" description="Helical" evidence="1">
    <location>
        <begin position="46"/>
        <end position="67"/>
    </location>
</feature>
<accession>A0AAW1L893</accession>
<evidence type="ECO:0000313" key="3">
    <source>
        <dbReference type="Proteomes" id="UP001458880"/>
    </source>
</evidence>
<dbReference type="Proteomes" id="UP001458880">
    <property type="component" value="Unassembled WGS sequence"/>
</dbReference>
<feature type="transmembrane region" description="Helical" evidence="1">
    <location>
        <begin position="12"/>
        <end position="34"/>
    </location>
</feature>
<dbReference type="EMBL" id="JASPKY010000156">
    <property type="protein sequence ID" value="KAK9729893.1"/>
    <property type="molecule type" value="Genomic_DNA"/>
</dbReference>
<name>A0AAW1L893_POPJA</name>
<protein>
    <submittedName>
        <fullName evidence="2">Uncharacterized protein</fullName>
    </submittedName>
</protein>
<evidence type="ECO:0000256" key="1">
    <source>
        <dbReference type="SAM" id="Phobius"/>
    </source>
</evidence>
<keyword evidence="1" id="KW-1133">Transmembrane helix</keyword>
<keyword evidence="3" id="KW-1185">Reference proteome</keyword>
<gene>
    <name evidence="2" type="ORF">QE152_g15678</name>
</gene>